<evidence type="ECO:0000313" key="2">
    <source>
        <dbReference type="Proteomes" id="UP001140087"/>
    </source>
</evidence>
<protein>
    <submittedName>
        <fullName evidence="1">Uncharacterized protein</fullName>
    </submittedName>
</protein>
<accession>A0ACC1LC91</accession>
<organism evidence="1 2">
    <name type="scientific">Coemansia helicoidea</name>
    <dbReference type="NCBI Taxonomy" id="1286919"/>
    <lineage>
        <taxon>Eukaryota</taxon>
        <taxon>Fungi</taxon>
        <taxon>Fungi incertae sedis</taxon>
        <taxon>Zoopagomycota</taxon>
        <taxon>Kickxellomycotina</taxon>
        <taxon>Kickxellomycetes</taxon>
        <taxon>Kickxellales</taxon>
        <taxon>Kickxellaceae</taxon>
        <taxon>Coemansia</taxon>
    </lineage>
</organism>
<name>A0ACC1LC91_9FUNG</name>
<proteinExistence type="predicted"/>
<gene>
    <name evidence="1" type="ORF">H4R21_001548</name>
</gene>
<reference evidence="1" key="1">
    <citation type="submission" date="2022-07" db="EMBL/GenBank/DDBJ databases">
        <title>Phylogenomic reconstructions and comparative analyses of Kickxellomycotina fungi.</title>
        <authorList>
            <person name="Reynolds N.K."/>
            <person name="Stajich J.E."/>
            <person name="Barry K."/>
            <person name="Grigoriev I.V."/>
            <person name="Crous P."/>
            <person name="Smith M.E."/>
        </authorList>
    </citation>
    <scope>NUCLEOTIDE SEQUENCE</scope>
    <source>
        <strain evidence="1">BCRC 34780</strain>
    </source>
</reference>
<comment type="caution">
    <text evidence="1">The sequence shown here is derived from an EMBL/GenBank/DDBJ whole genome shotgun (WGS) entry which is preliminary data.</text>
</comment>
<dbReference type="Proteomes" id="UP001140087">
    <property type="component" value="Unassembled WGS sequence"/>
</dbReference>
<dbReference type="EMBL" id="JANBUN010000328">
    <property type="protein sequence ID" value="KAJ2804683.1"/>
    <property type="molecule type" value="Genomic_DNA"/>
</dbReference>
<keyword evidence="2" id="KW-1185">Reference proteome</keyword>
<sequence length="1123" mass="119922">MASGDGSVADGGLRCHPSTARSHPPAADAAPATHGLSSAVTRDDRRLSRASRLSLSSPALRASPGQKRMSCDMDHLAAPSRRIASPPGALNEARRSFAQPAPRLSLDSQRPAISEHNVEIAQLLRSISSASSRASVSSTGSVSSDGSHGRGRRASTQPTRPGRTPAKNRLSALFQPPMPLANESMHPSASRLPSAAAKTCWEIGGSPNSSAAAPRHLDTARHTPDDRWKLGLSLASDALPEDATWGATTGRATGLQQAGVCADGLRCRPSAAQGDVGTPEVYVGDDSAASPRISEETFPVAGTARSSRRWSGRGNDSDDIGPQDATDAAHKTHRAAAIAETLRGLEAASAADVCDYSALSDRGDGEASMTITLKAPRKAGGSDADDEADGDAPIPAVYLDGAASLWDHYVAELETSEFDPGVHLKRKRVSQFLRVPWNVEKLLWFGVAICFDALLHVFAILPARFVRALLGLVAGAARSAPALLVRACALACARVAASVLPGAWHRRLATLWRRAATRVRGTNGAQAADGAARWVPAAQLFDFYRGLLLIATCVVLSRIDAAQMYHTIRAQSSLKLYFIYSALDICDRLLSTFGHDALDALQSTTLDPWSRRWRSGIRYYAIAQVSMLVHTVILFYQVITLNVAVNAYGDQLLSLLISNQFVEIKSNVFKKWEKEMLFQIGCADIVERFQEIAFLFIIIVRNLAELSGTGLSPLLNMSPPSPSSATGATAPVVQTPVSFAGATPSAFGPLIPAWVSMPMVHRIVTPVLMVLGTELLIDWTKHAFVTKLNWIRPEIYSHYIDILARDLSCARSGSGVRAAASVAPPGNGGDPGMPDDEQAHADSALDSEVEEPLAAGCPRTHSSSVLGHAVLKALAWARSSVGTEPADRAADGAAGGGGGSSRSSVETVRVSESRRRRRGHRRVGSTTRPQLFVDQSSRVARRLGLAPLPLACLVILMVAQVSHILLSPPQQHHAGAPTAWPTPAGGHWLASVPLLGGLLQIALRAPTEAGWTALDVVGWAAVALIAYALVVWAKLAFSARLMHFAWVRYRAFERRTAAGGAGGAGPDGLKQFDDATRKQDRDDFAEVGRLVAREPAEAEWEQQRPKWTLDNIERYSLFKSRIT</sequence>
<evidence type="ECO:0000313" key="1">
    <source>
        <dbReference type="EMBL" id="KAJ2804683.1"/>
    </source>
</evidence>